<evidence type="ECO:0000256" key="21">
    <source>
        <dbReference type="PIRNR" id="PIRNR001563"/>
    </source>
</evidence>
<evidence type="ECO:0000256" key="10">
    <source>
        <dbReference type="ARBA" id="ARBA00022741"/>
    </source>
</evidence>
<dbReference type="InterPro" id="IPR001645">
    <property type="entry name" value="Folylpolyglutamate_synth"/>
</dbReference>
<proteinExistence type="inferred from homology"/>
<keyword evidence="13" id="KW-0289">Folate biosynthesis</keyword>
<dbReference type="GO" id="GO:0005737">
    <property type="term" value="C:cytoplasm"/>
    <property type="evidence" value="ECO:0007669"/>
    <property type="project" value="TreeGrafter"/>
</dbReference>
<evidence type="ECO:0000256" key="19">
    <source>
        <dbReference type="ARBA" id="ARBA00049035"/>
    </source>
</evidence>
<evidence type="ECO:0000256" key="3">
    <source>
        <dbReference type="ARBA" id="ARBA00005150"/>
    </source>
</evidence>
<dbReference type="AlphaFoldDB" id="A0A3L7E1X2"/>
<evidence type="ECO:0000259" key="22">
    <source>
        <dbReference type="Pfam" id="PF02875"/>
    </source>
</evidence>
<dbReference type="Pfam" id="PF02875">
    <property type="entry name" value="Mur_ligase_C"/>
    <property type="match status" value="1"/>
</dbReference>
<keyword evidence="9" id="KW-0479">Metal-binding</keyword>
<comment type="pathway">
    <text evidence="3">Cofactor biosynthesis; tetrahydrofolylpolyglutamate biosynthesis.</text>
</comment>
<dbReference type="GO" id="GO:0046654">
    <property type="term" value="P:tetrahydrofolate biosynthetic process"/>
    <property type="evidence" value="ECO:0007669"/>
    <property type="project" value="UniProtKB-UniPathway"/>
</dbReference>
<comment type="catalytic activity">
    <reaction evidence="20">
        <text>7,8-dihydropteroate + L-glutamate + ATP = 7,8-dihydrofolate + ADP + phosphate + H(+)</text>
        <dbReference type="Rhea" id="RHEA:23584"/>
        <dbReference type="ChEBI" id="CHEBI:15378"/>
        <dbReference type="ChEBI" id="CHEBI:17839"/>
        <dbReference type="ChEBI" id="CHEBI:29985"/>
        <dbReference type="ChEBI" id="CHEBI:30616"/>
        <dbReference type="ChEBI" id="CHEBI:43474"/>
        <dbReference type="ChEBI" id="CHEBI:57451"/>
        <dbReference type="ChEBI" id="CHEBI:456216"/>
        <dbReference type="EC" id="6.3.2.12"/>
    </reaction>
</comment>
<evidence type="ECO:0000256" key="12">
    <source>
        <dbReference type="ARBA" id="ARBA00022842"/>
    </source>
</evidence>
<dbReference type="PANTHER" id="PTHR11136:SF0">
    <property type="entry name" value="DIHYDROFOLATE SYNTHETASE-RELATED"/>
    <property type="match status" value="1"/>
</dbReference>
<evidence type="ECO:0000256" key="18">
    <source>
        <dbReference type="ARBA" id="ARBA00047808"/>
    </source>
</evidence>
<reference evidence="24 25" key="1">
    <citation type="submission" date="2018-07" db="EMBL/GenBank/DDBJ databases">
        <title>Halioglobus sp. genome submission.</title>
        <authorList>
            <person name="Ye M.-Q."/>
            <person name="Du Z.-J."/>
        </authorList>
    </citation>
    <scope>NUCLEOTIDE SEQUENCE [LARGE SCALE GENOMIC DNA]</scope>
    <source>
        <strain evidence="24 25">U0301</strain>
    </source>
</reference>
<name>A0A3L7E1X2_9GAMM</name>
<dbReference type="EC" id="6.3.2.17" evidence="6"/>
<dbReference type="EC" id="6.3.2.12" evidence="5"/>
<dbReference type="NCBIfam" id="TIGR01499">
    <property type="entry name" value="folC"/>
    <property type="match status" value="1"/>
</dbReference>
<comment type="function">
    <text evidence="1">Functions in two distinct reactions of the de novo folate biosynthetic pathway. Catalyzes the addition of a glutamate residue to dihydropteroate (7,8-dihydropteroate or H2Pte) to form dihydrofolate (7,8-dihydrofolate monoglutamate or H2Pte-Glu). Also catalyzes successive additions of L-glutamate to tetrahydrofolate or 10-formyltetrahydrofolate or 5,10-methylenetetrahydrofolate, leading to folylpolyglutamate derivatives.</text>
</comment>
<evidence type="ECO:0000256" key="20">
    <source>
        <dbReference type="ARBA" id="ARBA00049161"/>
    </source>
</evidence>
<comment type="catalytic activity">
    <reaction evidence="17">
        <text>(6S)-5,6,7,8-tetrahydrofolyl-(gamma-L-Glu)(n) + L-glutamate + ATP = (6S)-5,6,7,8-tetrahydrofolyl-(gamma-L-Glu)(n+1) + ADP + phosphate + H(+)</text>
        <dbReference type="Rhea" id="RHEA:10580"/>
        <dbReference type="Rhea" id="RHEA-COMP:14738"/>
        <dbReference type="Rhea" id="RHEA-COMP:14740"/>
        <dbReference type="ChEBI" id="CHEBI:15378"/>
        <dbReference type="ChEBI" id="CHEBI:29985"/>
        <dbReference type="ChEBI" id="CHEBI:30616"/>
        <dbReference type="ChEBI" id="CHEBI:43474"/>
        <dbReference type="ChEBI" id="CHEBI:141005"/>
        <dbReference type="ChEBI" id="CHEBI:456216"/>
        <dbReference type="EC" id="6.3.2.17"/>
    </reaction>
</comment>
<keyword evidence="11 21" id="KW-0067">ATP-binding</keyword>
<comment type="catalytic activity">
    <reaction evidence="19">
        <text>(6R)-5,10-methylenetetrahydrofolyl-(gamma-L-Glu)(n) + L-glutamate + ATP = (6R)-5,10-methylenetetrahydrofolyl-(gamma-L-Glu)(n+1) + ADP + phosphate + H(+)</text>
        <dbReference type="Rhea" id="RHEA:51912"/>
        <dbReference type="Rhea" id="RHEA-COMP:13257"/>
        <dbReference type="Rhea" id="RHEA-COMP:13258"/>
        <dbReference type="ChEBI" id="CHEBI:15378"/>
        <dbReference type="ChEBI" id="CHEBI:29985"/>
        <dbReference type="ChEBI" id="CHEBI:30616"/>
        <dbReference type="ChEBI" id="CHEBI:43474"/>
        <dbReference type="ChEBI" id="CHEBI:136572"/>
        <dbReference type="ChEBI" id="CHEBI:456216"/>
        <dbReference type="EC" id="6.3.2.17"/>
    </reaction>
</comment>
<evidence type="ECO:0000256" key="6">
    <source>
        <dbReference type="ARBA" id="ARBA00013025"/>
    </source>
</evidence>
<dbReference type="Gene3D" id="3.90.190.20">
    <property type="entry name" value="Mur ligase, C-terminal domain"/>
    <property type="match status" value="1"/>
</dbReference>
<evidence type="ECO:0000256" key="5">
    <source>
        <dbReference type="ARBA" id="ARBA00013023"/>
    </source>
</evidence>
<dbReference type="UniPathway" id="UPA00077">
    <property type="reaction ID" value="UER00157"/>
</dbReference>
<evidence type="ECO:0000256" key="16">
    <source>
        <dbReference type="ARBA" id="ARBA00032510"/>
    </source>
</evidence>
<dbReference type="InterPro" id="IPR036565">
    <property type="entry name" value="Mur-like_cat_sf"/>
</dbReference>
<accession>A0A3L7E1X2</accession>
<dbReference type="SUPFAM" id="SSF53623">
    <property type="entry name" value="MurD-like peptide ligases, catalytic domain"/>
    <property type="match status" value="1"/>
</dbReference>
<evidence type="ECO:0000256" key="9">
    <source>
        <dbReference type="ARBA" id="ARBA00022723"/>
    </source>
</evidence>
<comment type="caution">
    <text evidence="24">The sequence shown here is derived from an EMBL/GenBank/DDBJ whole genome shotgun (WGS) entry which is preliminary data.</text>
</comment>
<feature type="domain" description="Mur ligase C-terminal" evidence="22">
    <location>
        <begin position="321"/>
        <end position="444"/>
    </location>
</feature>
<dbReference type="InterPro" id="IPR036615">
    <property type="entry name" value="Mur_ligase_C_dom_sf"/>
</dbReference>
<comment type="catalytic activity">
    <reaction evidence="18">
        <text>10-formyltetrahydrofolyl-(gamma-L-Glu)(n) + L-glutamate + ATP = 10-formyltetrahydrofolyl-(gamma-L-Glu)(n+1) + ADP + phosphate + H(+)</text>
        <dbReference type="Rhea" id="RHEA:51904"/>
        <dbReference type="Rhea" id="RHEA-COMP:13088"/>
        <dbReference type="Rhea" id="RHEA-COMP:14300"/>
        <dbReference type="ChEBI" id="CHEBI:15378"/>
        <dbReference type="ChEBI" id="CHEBI:29985"/>
        <dbReference type="ChEBI" id="CHEBI:30616"/>
        <dbReference type="ChEBI" id="CHEBI:43474"/>
        <dbReference type="ChEBI" id="CHEBI:134413"/>
        <dbReference type="ChEBI" id="CHEBI:456216"/>
        <dbReference type="EC" id="6.3.2.17"/>
    </reaction>
</comment>
<dbReference type="PIRSF" id="PIRSF001563">
    <property type="entry name" value="Folylpolyglu_synth"/>
    <property type="match status" value="1"/>
</dbReference>
<keyword evidence="25" id="KW-1185">Reference proteome</keyword>
<dbReference type="Pfam" id="PF08245">
    <property type="entry name" value="Mur_ligase_M"/>
    <property type="match status" value="1"/>
</dbReference>
<dbReference type="NCBIfam" id="NF008101">
    <property type="entry name" value="PRK10846.1"/>
    <property type="match status" value="1"/>
</dbReference>
<evidence type="ECO:0000256" key="7">
    <source>
        <dbReference type="ARBA" id="ARBA00019357"/>
    </source>
</evidence>
<organism evidence="24 25">
    <name type="scientific">Seongchinamella sediminis</name>
    <dbReference type="NCBI Taxonomy" id="2283635"/>
    <lineage>
        <taxon>Bacteria</taxon>
        <taxon>Pseudomonadati</taxon>
        <taxon>Pseudomonadota</taxon>
        <taxon>Gammaproteobacteria</taxon>
        <taxon>Cellvibrionales</taxon>
        <taxon>Halieaceae</taxon>
        <taxon>Seongchinamella</taxon>
    </lineage>
</organism>
<dbReference type="Proteomes" id="UP000265509">
    <property type="component" value="Unassembled WGS sequence"/>
</dbReference>
<dbReference type="GO" id="GO:0046656">
    <property type="term" value="P:folic acid biosynthetic process"/>
    <property type="evidence" value="ECO:0007669"/>
    <property type="project" value="UniProtKB-KW"/>
</dbReference>
<evidence type="ECO:0000256" key="15">
    <source>
        <dbReference type="ARBA" id="ARBA00030592"/>
    </source>
</evidence>
<keyword evidence="8 21" id="KW-0436">Ligase</keyword>
<dbReference type="GO" id="GO:0046872">
    <property type="term" value="F:metal ion binding"/>
    <property type="evidence" value="ECO:0007669"/>
    <property type="project" value="UniProtKB-KW"/>
</dbReference>
<protein>
    <recommendedName>
        <fullName evidence="7">Dihydrofolate synthase/folylpolyglutamate synthase</fullName>
        <ecNumber evidence="5">6.3.2.12</ecNumber>
        <ecNumber evidence="6">6.3.2.17</ecNumber>
    </recommendedName>
    <alternativeName>
        <fullName evidence="16">Folylpoly-gamma-glutamate synthetase-dihydrofolate synthetase</fullName>
    </alternativeName>
    <alternativeName>
        <fullName evidence="14">Folylpolyglutamate synthetase</fullName>
    </alternativeName>
    <alternativeName>
        <fullName evidence="15">Tetrahydrofolylpolyglutamate synthase</fullName>
    </alternativeName>
</protein>
<dbReference type="EMBL" id="QRAN01000004">
    <property type="protein sequence ID" value="RLQ22885.1"/>
    <property type="molecule type" value="Genomic_DNA"/>
</dbReference>
<evidence type="ECO:0000256" key="14">
    <source>
        <dbReference type="ARBA" id="ARBA00030048"/>
    </source>
</evidence>
<evidence type="ECO:0000256" key="2">
    <source>
        <dbReference type="ARBA" id="ARBA00004799"/>
    </source>
</evidence>
<evidence type="ECO:0000256" key="8">
    <source>
        <dbReference type="ARBA" id="ARBA00022598"/>
    </source>
</evidence>
<dbReference type="InterPro" id="IPR004101">
    <property type="entry name" value="Mur_ligase_C"/>
</dbReference>
<keyword evidence="10 21" id="KW-0547">Nucleotide-binding</keyword>
<evidence type="ECO:0000256" key="13">
    <source>
        <dbReference type="ARBA" id="ARBA00022909"/>
    </source>
</evidence>
<dbReference type="PANTHER" id="PTHR11136">
    <property type="entry name" value="FOLYLPOLYGLUTAMATE SYNTHASE-RELATED"/>
    <property type="match status" value="1"/>
</dbReference>
<feature type="domain" description="Mur ligase central" evidence="23">
    <location>
        <begin position="82"/>
        <end position="253"/>
    </location>
</feature>
<dbReference type="GO" id="GO:0008841">
    <property type="term" value="F:dihydrofolate synthase activity"/>
    <property type="evidence" value="ECO:0007669"/>
    <property type="project" value="UniProtKB-EC"/>
</dbReference>
<evidence type="ECO:0000256" key="4">
    <source>
        <dbReference type="ARBA" id="ARBA00008276"/>
    </source>
</evidence>
<evidence type="ECO:0000256" key="1">
    <source>
        <dbReference type="ARBA" id="ARBA00002714"/>
    </source>
</evidence>
<keyword evidence="12" id="KW-0460">Magnesium</keyword>
<evidence type="ECO:0000259" key="23">
    <source>
        <dbReference type="Pfam" id="PF08245"/>
    </source>
</evidence>
<evidence type="ECO:0000256" key="17">
    <source>
        <dbReference type="ARBA" id="ARBA00047493"/>
    </source>
</evidence>
<dbReference type="InterPro" id="IPR013221">
    <property type="entry name" value="Mur_ligase_cen"/>
</dbReference>
<dbReference type="Gene3D" id="3.40.1190.10">
    <property type="entry name" value="Mur-like, catalytic domain"/>
    <property type="match status" value="1"/>
</dbReference>
<sequence length="465" mass="49766">MSRLTPISRWIQSLPSNCLNRSPKNSLRLSANRKGMNKQSLAQWLQYLETLHPSEMDLGVERVARVADLLALKQPAVPVVTVAGTNGKGTTVAVMEALLSGCGYRVGAFTSPHFLRFNERIRVSGEEAGDEEIVTAFEAIEAARGETSLTYFEFANLAALAVFRAREVDFILLEVGLGGRLDSANMVDADVAVISSIALDHQEWLGDTRGAIAREKAGIMRPGRPVVIADPDPPPELAEQAQAIGASPVYSLGAEFSCSGAGDNWRGSISGAPGAVPLAGMQTPSLLPQNVCAAAQAVALLGVEFSQQQLQQAAADSIRPGRLQRLQIAGKHYLLDVAHNPAAVHKLLENIAASPCNGKVIALFSAMKDKPVAEMLDACVGCFDAWFLGDQAANPRAMPAAQIAEFLRARGQGMISVSANLRQAFRRAQSLLDRDDLLVVFGSFFTVAAVMPQLDKDRRKIGADE</sequence>
<comment type="pathway">
    <text evidence="2">Cofactor biosynthesis; tetrahydrofolate biosynthesis; 7,8-dihydrofolate from 2-amino-4-hydroxy-6-hydroxymethyl-7,8-dihydropteridine diphosphate and 4-aminobenzoate: step 2/2.</text>
</comment>
<dbReference type="GO" id="GO:0005524">
    <property type="term" value="F:ATP binding"/>
    <property type="evidence" value="ECO:0007669"/>
    <property type="project" value="UniProtKB-KW"/>
</dbReference>
<dbReference type="GO" id="GO:0004326">
    <property type="term" value="F:tetrahydrofolylpolyglutamate synthase activity"/>
    <property type="evidence" value="ECO:0007669"/>
    <property type="project" value="UniProtKB-EC"/>
</dbReference>
<comment type="similarity">
    <text evidence="4 21">Belongs to the folylpolyglutamate synthase family.</text>
</comment>
<dbReference type="OrthoDB" id="9809356at2"/>
<evidence type="ECO:0000256" key="11">
    <source>
        <dbReference type="ARBA" id="ARBA00022840"/>
    </source>
</evidence>
<gene>
    <name evidence="24" type="ORF">DWB85_05420</name>
</gene>
<evidence type="ECO:0000313" key="24">
    <source>
        <dbReference type="EMBL" id="RLQ22885.1"/>
    </source>
</evidence>
<dbReference type="SUPFAM" id="SSF53244">
    <property type="entry name" value="MurD-like peptide ligases, peptide-binding domain"/>
    <property type="match status" value="1"/>
</dbReference>
<evidence type="ECO:0000313" key="25">
    <source>
        <dbReference type="Proteomes" id="UP000265509"/>
    </source>
</evidence>